<sequence>MLSSKSFEEEVILKSKYVLLFSTPINVDEKTYEVWEIFKAKFYRRVATYVADWKDNQNEGSRDRAPGLGTEAIEPPDWHLRFCEVWDTGLRDFVLANMADPGNGLLPWQRAMASASSIIEAMNYVTLEDEEDGELMLNDAEKSIGNDSFSGLNPRLSNKKGISVVENKKRRTDSSGLGKDIEMSLNTELHMDSDVEEIMEEENNTGLGPEESVNPKNVLRASSETGAHLVL</sequence>
<dbReference type="GO" id="GO:0016020">
    <property type="term" value="C:membrane"/>
    <property type="evidence" value="ECO:0007669"/>
    <property type="project" value="UniProtKB-SubCell"/>
</dbReference>
<evidence type="ECO:0000313" key="4">
    <source>
        <dbReference type="EMBL" id="KAK1381381.1"/>
    </source>
</evidence>
<dbReference type="GO" id="GO:0005737">
    <property type="term" value="C:cytoplasm"/>
    <property type="evidence" value="ECO:0007669"/>
    <property type="project" value="TreeGrafter"/>
</dbReference>
<protein>
    <submittedName>
        <fullName evidence="4">Uncharacterized protein</fullName>
    </submittedName>
</protein>
<keyword evidence="3" id="KW-1133">Transmembrane helix</keyword>
<dbReference type="PANTHER" id="PTHR21461">
    <property type="entry name" value="GLYCOSYLTRANSFERASE FAMILY 92 PROTEIN"/>
    <property type="match status" value="1"/>
</dbReference>
<dbReference type="PANTHER" id="PTHR21461:SF16">
    <property type="entry name" value="GLYCOSYLTRANSFERASE FAMILY 92 PROTEIN RCOM_0530710"/>
    <property type="match status" value="1"/>
</dbReference>
<reference evidence="4" key="1">
    <citation type="submission" date="2023-02" db="EMBL/GenBank/DDBJ databases">
        <title>Genome of toxic invasive species Heracleum sosnowskyi carries increased number of genes despite the absence of recent whole-genome duplications.</title>
        <authorList>
            <person name="Schelkunov M."/>
            <person name="Shtratnikova V."/>
            <person name="Makarenko M."/>
            <person name="Klepikova A."/>
            <person name="Omelchenko D."/>
            <person name="Novikova G."/>
            <person name="Obukhova E."/>
            <person name="Bogdanov V."/>
            <person name="Penin A."/>
            <person name="Logacheva M."/>
        </authorList>
    </citation>
    <scope>NUCLEOTIDE SEQUENCE</scope>
    <source>
        <strain evidence="4">Hsosn_3</strain>
        <tissue evidence="4">Leaf</tissue>
    </source>
</reference>
<evidence type="ECO:0000256" key="1">
    <source>
        <dbReference type="ARBA" id="ARBA00004167"/>
    </source>
</evidence>
<comment type="caution">
    <text evidence="4">The sequence shown here is derived from an EMBL/GenBank/DDBJ whole genome shotgun (WGS) entry which is preliminary data.</text>
</comment>
<dbReference type="AlphaFoldDB" id="A0AAD8I9B5"/>
<accession>A0AAD8I9B5</accession>
<gene>
    <name evidence="4" type="ORF">POM88_028125</name>
</gene>
<reference evidence="4" key="2">
    <citation type="submission" date="2023-05" db="EMBL/GenBank/DDBJ databases">
        <authorList>
            <person name="Schelkunov M.I."/>
        </authorList>
    </citation>
    <scope>NUCLEOTIDE SEQUENCE</scope>
    <source>
        <strain evidence="4">Hsosn_3</strain>
        <tissue evidence="4">Leaf</tissue>
    </source>
</reference>
<dbReference type="Proteomes" id="UP001237642">
    <property type="component" value="Unassembled WGS sequence"/>
</dbReference>
<keyword evidence="3" id="KW-0472">Membrane</keyword>
<name>A0AAD8I9B5_9APIA</name>
<comment type="subcellular location">
    <subcellularLocation>
        <location evidence="1">Membrane</location>
        <topology evidence="1">Single-pass membrane protein</topology>
    </subcellularLocation>
</comment>
<organism evidence="4 5">
    <name type="scientific">Heracleum sosnowskyi</name>
    <dbReference type="NCBI Taxonomy" id="360622"/>
    <lineage>
        <taxon>Eukaryota</taxon>
        <taxon>Viridiplantae</taxon>
        <taxon>Streptophyta</taxon>
        <taxon>Embryophyta</taxon>
        <taxon>Tracheophyta</taxon>
        <taxon>Spermatophyta</taxon>
        <taxon>Magnoliopsida</taxon>
        <taxon>eudicotyledons</taxon>
        <taxon>Gunneridae</taxon>
        <taxon>Pentapetalae</taxon>
        <taxon>asterids</taxon>
        <taxon>campanulids</taxon>
        <taxon>Apiales</taxon>
        <taxon>Apiaceae</taxon>
        <taxon>Apioideae</taxon>
        <taxon>apioid superclade</taxon>
        <taxon>Tordylieae</taxon>
        <taxon>Tordyliinae</taxon>
        <taxon>Heracleum</taxon>
    </lineage>
</organism>
<proteinExistence type="predicted"/>
<keyword evidence="5" id="KW-1185">Reference proteome</keyword>
<keyword evidence="2" id="KW-0812">Transmembrane</keyword>
<evidence type="ECO:0000256" key="2">
    <source>
        <dbReference type="ARBA" id="ARBA00022692"/>
    </source>
</evidence>
<evidence type="ECO:0000313" key="5">
    <source>
        <dbReference type="Proteomes" id="UP001237642"/>
    </source>
</evidence>
<evidence type="ECO:0000256" key="3">
    <source>
        <dbReference type="ARBA" id="ARBA00022989"/>
    </source>
</evidence>
<dbReference type="GO" id="GO:0016757">
    <property type="term" value="F:glycosyltransferase activity"/>
    <property type="evidence" value="ECO:0007669"/>
    <property type="project" value="TreeGrafter"/>
</dbReference>
<dbReference type="EMBL" id="JAUIZM010000006">
    <property type="protein sequence ID" value="KAK1381381.1"/>
    <property type="molecule type" value="Genomic_DNA"/>
</dbReference>